<evidence type="ECO:0000313" key="3">
    <source>
        <dbReference type="Proteomes" id="UP000886998"/>
    </source>
</evidence>
<organism evidence="2 3">
    <name type="scientific">Trichonephila inaurata madagascariensis</name>
    <dbReference type="NCBI Taxonomy" id="2747483"/>
    <lineage>
        <taxon>Eukaryota</taxon>
        <taxon>Metazoa</taxon>
        <taxon>Ecdysozoa</taxon>
        <taxon>Arthropoda</taxon>
        <taxon>Chelicerata</taxon>
        <taxon>Arachnida</taxon>
        <taxon>Araneae</taxon>
        <taxon>Araneomorphae</taxon>
        <taxon>Entelegynae</taxon>
        <taxon>Araneoidea</taxon>
        <taxon>Nephilidae</taxon>
        <taxon>Trichonephila</taxon>
        <taxon>Trichonephila inaurata</taxon>
    </lineage>
</organism>
<proteinExistence type="predicted"/>
<keyword evidence="3" id="KW-1185">Reference proteome</keyword>
<protein>
    <recommendedName>
        <fullName evidence="1">DUF7041 domain-containing protein</fullName>
    </recommendedName>
</protein>
<evidence type="ECO:0000259" key="1">
    <source>
        <dbReference type="Pfam" id="PF23055"/>
    </source>
</evidence>
<sequence>MKTHCHDENKIKNTLVSSKPYAQLEAQFANTDISNDTTIYNIVVAALDENVSDFVMDILANPPHDDSVDS</sequence>
<dbReference type="Proteomes" id="UP000886998">
    <property type="component" value="Unassembled WGS sequence"/>
</dbReference>
<dbReference type="Pfam" id="PF23055">
    <property type="entry name" value="DUF7041"/>
    <property type="match status" value="1"/>
</dbReference>
<accession>A0A8X6X4Q6</accession>
<dbReference type="AlphaFoldDB" id="A0A8X6X4Q6"/>
<feature type="domain" description="DUF7041" evidence="1">
    <location>
        <begin position="21"/>
        <end position="65"/>
    </location>
</feature>
<dbReference type="InterPro" id="IPR055469">
    <property type="entry name" value="DUF7041"/>
</dbReference>
<dbReference type="OrthoDB" id="6430381at2759"/>
<reference evidence="2" key="1">
    <citation type="submission" date="2020-08" db="EMBL/GenBank/DDBJ databases">
        <title>Multicomponent nature underlies the extraordinary mechanical properties of spider dragline silk.</title>
        <authorList>
            <person name="Kono N."/>
            <person name="Nakamura H."/>
            <person name="Mori M."/>
            <person name="Yoshida Y."/>
            <person name="Ohtoshi R."/>
            <person name="Malay A.D."/>
            <person name="Moran D.A.P."/>
            <person name="Tomita M."/>
            <person name="Numata K."/>
            <person name="Arakawa K."/>
        </authorList>
    </citation>
    <scope>NUCLEOTIDE SEQUENCE</scope>
</reference>
<dbReference type="EMBL" id="BMAV01005633">
    <property type="protein sequence ID" value="GFY46824.1"/>
    <property type="molecule type" value="Genomic_DNA"/>
</dbReference>
<comment type="caution">
    <text evidence="2">The sequence shown here is derived from an EMBL/GenBank/DDBJ whole genome shotgun (WGS) entry which is preliminary data.</text>
</comment>
<evidence type="ECO:0000313" key="2">
    <source>
        <dbReference type="EMBL" id="GFY46824.1"/>
    </source>
</evidence>
<name>A0A8X6X4Q6_9ARAC</name>
<gene>
    <name evidence="2" type="ORF">TNIN_331971</name>
</gene>